<dbReference type="AlphaFoldDB" id="A0A2K9HBQ4"/>
<dbReference type="KEGG" id="pje:CRM71_11700"/>
<evidence type="ECO:0000313" key="6">
    <source>
        <dbReference type="Proteomes" id="UP000198427"/>
    </source>
</evidence>
<dbReference type="SUPFAM" id="SSF75005">
    <property type="entry name" value="Arabinanase/levansucrase/invertase"/>
    <property type="match status" value="1"/>
</dbReference>
<dbReference type="InterPro" id="IPR023296">
    <property type="entry name" value="Glyco_hydro_beta-prop_sf"/>
</dbReference>
<dbReference type="GeneID" id="94030033"/>
<comment type="similarity">
    <text evidence="1 4">Belongs to the glycosyl hydrolase 43 family.</text>
</comment>
<dbReference type="Pfam" id="PF04616">
    <property type="entry name" value="Glyco_hydro_43"/>
    <property type="match status" value="1"/>
</dbReference>
<dbReference type="GO" id="GO:0004553">
    <property type="term" value="F:hydrolase activity, hydrolyzing O-glycosyl compounds"/>
    <property type="evidence" value="ECO:0007669"/>
    <property type="project" value="InterPro"/>
</dbReference>
<dbReference type="GO" id="GO:0005975">
    <property type="term" value="P:carbohydrate metabolic process"/>
    <property type="evidence" value="ECO:0007669"/>
    <property type="project" value="InterPro"/>
</dbReference>
<comment type="caution">
    <text evidence="5">The sequence shown here is derived from an EMBL/GenBank/DDBJ whole genome shotgun (WGS) entry which is preliminary data.</text>
</comment>
<dbReference type="OrthoDB" id="273314at2"/>
<dbReference type="RefSeq" id="WP_089367192.1">
    <property type="nucleotide sequence ID" value="NZ_CP023864.1"/>
</dbReference>
<evidence type="ECO:0000256" key="4">
    <source>
        <dbReference type="RuleBase" id="RU361187"/>
    </source>
</evidence>
<gene>
    <name evidence="5" type="ORF">SAMN06265364_1476</name>
</gene>
<dbReference type="EMBL" id="FZNZ01000047">
    <property type="protein sequence ID" value="SNS13109.1"/>
    <property type="molecule type" value="Genomic_DNA"/>
</dbReference>
<evidence type="ECO:0000256" key="3">
    <source>
        <dbReference type="ARBA" id="ARBA00023295"/>
    </source>
</evidence>
<organism evidence="5 6">
    <name type="scientific">Prevotella jejuni</name>
    <dbReference type="NCBI Taxonomy" id="1177574"/>
    <lineage>
        <taxon>Bacteria</taxon>
        <taxon>Pseudomonadati</taxon>
        <taxon>Bacteroidota</taxon>
        <taxon>Bacteroidia</taxon>
        <taxon>Bacteroidales</taxon>
        <taxon>Prevotellaceae</taxon>
        <taxon>Prevotella</taxon>
    </lineage>
</organism>
<dbReference type="PANTHER" id="PTHR22925:SF3">
    <property type="entry name" value="GLYCOSYL HYDROLASE FAMILY PROTEIN 43"/>
    <property type="match status" value="1"/>
</dbReference>
<dbReference type="CDD" id="cd18825">
    <property type="entry name" value="GH43_CtGH43-like"/>
    <property type="match status" value="1"/>
</dbReference>
<dbReference type="InterPro" id="IPR006710">
    <property type="entry name" value="Glyco_hydro_43"/>
</dbReference>
<proteinExistence type="inferred from homology"/>
<reference evidence="5 6" key="1">
    <citation type="submission" date="2017-06" db="EMBL/GenBank/DDBJ databases">
        <authorList>
            <person name="Varghese N."/>
            <person name="Submissions S."/>
        </authorList>
    </citation>
    <scope>NUCLEOTIDE SEQUENCE [LARGE SCALE GENOMIC DNA]</scope>
    <source>
        <strain evidence="5 6">DSM 26989</strain>
    </source>
</reference>
<evidence type="ECO:0000256" key="2">
    <source>
        <dbReference type="ARBA" id="ARBA00022801"/>
    </source>
</evidence>
<keyword evidence="3 4" id="KW-0326">Glycosidase</keyword>
<dbReference type="PANTHER" id="PTHR22925">
    <property type="entry name" value="GLYCOSYL HYDROLASE 43 FAMILY MEMBER"/>
    <property type="match status" value="1"/>
</dbReference>
<accession>A0A2K9HBQ4</accession>
<protein>
    <submittedName>
        <fullName evidence="5">Glycosyl hydrolases family 43</fullName>
    </submittedName>
</protein>
<evidence type="ECO:0000256" key="1">
    <source>
        <dbReference type="ARBA" id="ARBA00009865"/>
    </source>
</evidence>
<dbReference type="Proteomes" id="UP000198427">
    <property type="component" value="Unassembled WGS sequence"/>
</dbReference>
<keyword evidence="6" id="KW-1185">Reference proteome</keyword>
<dbReference type="Gene3D" id="2.115.10.20">
    <property type="entry name" value="Glycosyl hydrolase domain, family 43"/>
    <property type="match status" value="1"/>
</dbReference>
<keyword evidence="2 4" id="KW-0378">Hydrolase</keyword>
<evidence type="ECO:0000313" key="5">
    <source>
        <dbReference type="EMBL" id="SNS13109.1"/>
    </source>
</evidence>
<sequence length="383" mass="43723">MKRILLLLMVMIPILTIHAQAPMAGGEWKDNTGRHINAHGGCIINYKGTYCWYGENRSSGNTLYSSKGVSCYTSKDLQNWTNKGVVLPVSNDTCSDIQEGCIIERPKVVYNKKTKEFVMWFHLELRGMGYKSARAGVAVSDTPLGPFRFVRSGRINAGILPKDFIEADTTELRQRLSEPAFNTWWTSPWYRQIERGMFMVRDLQGGQMARDMTIFIDDDGKAYHIYASEDNLTLHIAELTDDYLRHTGLYVRVAMGEQNEAPTIFKKDGVYWMITSGCTGWAPNAARLFRAKNIMGPWERLSNPCRGDGANKTFGAQGAYIFKIRKTKEKKMFDGADYVFMADMWRPKKITDSRYLWIPIRFEDGKPTLRANLLNTYQSSKSN</sequence>
<name>A0A2K9HBQ4_9BACT</name>